<sequence>MTDPRQPATSPGTDPADIEHRAAIAEALGKEVWPADKATLVAKAQESNAQDRVLADLNRLPAGTEFTNVQEVAEALGIHTEQQRF</sequence>
<dbReference type="AlphaFoldDB" id="A0A098Y8T5"/>
<keyword evidence="2" id="KW-1185">Reference proteome</keyword>
<evidence type="ECO:0008006" key="3">
    <source>
        <dbReference type="Google" id="ProtNLM"/>
    </source>
</evidence>
<organism evidence="1 2">
    <name type="scientific">Modestobacter caceresii</name>
    <dbReference type="NCBI Taxonomy" id="1522368"/>
    <lineage>
        <taxon>Bacteria</taxon>
        <taxon>Bacillati</taxon>
        <taxon>Actinomycetota</taxon>
        <taxon>Actinomycetes</taxon>
        <taxon>Geodermatophilales</taxon>
        <taxon>Geodermatophilaceae</taxon>
        <taxon>Modestobacter</taxon>
    </lineage>
</organism>
<evidence type="ECO:0000313" key="2">
    <source>
        <dbReference type="Proteomes" id="UP000029713"/>
    </source>
</evidence>
<dbReference type="Pfam" id="PF11387">
    <property type="entry name" value="DUF2795"/>
    <property type="match status" value="1"/>
</dbReference>
<dbReference type="STRING" id="1522368.IN07_07660"/>
<gene>
    <name evidence="1" type="ORF">IN07_07660</name>
</gene>
<protein>
    <recommendedName>
        <fullName evidence="3">DUF2795 domain-containing protein</fullName>
    </recommendedName>
</protein>
<dbReference type="RefSeq" id="WP_036334796.1">
    <property type="nucleotide sequence ID" value="NZ_JPMX01000024.1"/>
</dbReference>
<accession>A0A098Y8T5</accession>
<evidence type="ECO:0000313" key="1">
    <source>
        <dbReference type="EMBL" id="KGH47268.1"/>
    </source>
</evidence>
<dbReference type="InterPro" id="IPR021527">
    <property type="entry name" value="DUF2795"/>
</dbReference>
<dbReference type="Proteomes" id="UP000029713">
    <property type="component" value="Unassembled WGS sequence"/>
</dbReference>
<name>A0A098Y8T5_9ACTN</name>
<proteinExistence type="predicted"/>
<dbReference type="OrthoDB" id="5519961at2"/>
<reference evidence="1 2" key="1">
    <citation type="submission" date="2014-07" db="EMBL/GenBank/DDBJ databases">
        <title>Biosystematic studies on Modestobacter strains isolated from extreme hyper-arid desert soil and from historic building.</title>
        <authorList>
            <person name="Bukarasam K."/>
            <person name="Bull A."/>
            <person name="Girard G."/>
            <person name="van Wezel G."/>
            <person name="Goodfellow M."/>
        </authorList>
    </citation>
    <scope>NUCLEOTIDE SEQUENCE [LARGE SCALE GENOMIC DNA]</scope>
    <source>
        <strain evidence="1 2">KNN45-2b</strain>
    </source>
</reference>
<dbReference type="EMBL" id="JPMX01000024">
    <property type="protein sequence ID" value="KGH47268.1"/>
    <property type="molecule type" value="Genomic_DNA"/>
</dbReference>
<comment type="caution">
    <text evidence="1">The sequence shown here is derived from an EMBL/GenBank/DDBJ whole genome shotgun (WGS) entry which is preliminary data.</text>
</comment>